<evidence type="ECO:0000259" key="1">
    <source>
        <dbReference type="Pfam" id="PF00561"/>
    </source>
</evidence>
<dbReference type="Pfam" id="PF00561">
    <property type="entry name" value="Abhydrolase_1"/>
    <property type="match status" value="1"/>
</dbReference>
<reference evidence="3" key="1">
    <citation type="submission" date="2016-10" db="EMBL/GenBank/DDBJ databases">
        <authorList>
            <person name="Varghese N."/>
            <person name="Submissions S."/>
        </authorList>
    </citation>
    <scope>NUCLEOTIDE SEQUENCE [LARGE SCALE GENOMIC DNA]</scope>
    <source>
        <strain evidence="3">IBRC-M 10403</strain>
    </source>
</reference>
<dbReference type="Proteomes" id="UP000199501">
    <property type="component" value="Unassembled WGS sequence"/>
</dbReference>
<name>A0A1G6WPY1_9PSEU</name>
<dbReference type="PANTHER" id="PTHR43433:SF5">
    <property type="entry name" value="AB HYDROLASE-1 DOMAIN-CONTAINING PROTEIN"/>
    <property type="match status" value="1"/>
</dbReference>
<evidence type="ECO:0000313" key="3">
    <source>
        <dbReference type="Proteomes" id="UP000199501"/>
    </source>
</evidence>
<dbReference type="OrthoDB" id="495620at2"/>
<dbReference type="SUPFAM" id="SSF53474">
    <property type="entry name" value="alpha/beta-Hydrolases"/>
    <property type="match status" value="1"/>
</dbReference>
<accession>A0A1G6WPY1</accession>
<dbReference type="PANTHER" id="PTHR43433">
    <property type="entry name" value="HYDROLASE, ALPHA/BETA FOLD FAMILY PROTEIN"/>
    <property type="match status" value="1"/>
</dbReference>
<organism evidence="2 3">
    <name type="scientific">Actinokineospora iranica</name>
    <dbReference type="NCBI Taxonomy" id="1271860"/>
    <lineage>
        <taxon>Bacteria</taxon>
        <taxon>Bacillati</taxon>
        <taxon>Actinomycetota</taxon>
        <taxon>Actinomycetes</taxon>
        <taxon>Pseudonocardiales</taxon>
        <taxon>Pseudonocardiaceae</taxon>
        <taxon>Actinokineospora</taxon>
    </lineage>
</organism>
<gene>
    <name evidence="2" type="ORF">SAMN05216174_115116</name>
</gene>
<dbReference type="AlphaFoldDB" id="A0A1G6WPY1"/>
<dbReference type="GO" id="GO:0003824">
    <property type="term" value="F:catalytic activity"/>
    <property type="evidence" value="ECO:0007669"/>
    <property type="project" value="UniProtKB-ARBA"/>
</dbReference>
<dbReference type="InterPro" id="IPR000073">
    <property type="entry name" value="AB_hydrolase_1"/>
</dbReference>
<keyword evidence="3" id="KW-1185">Reference proteome</keyword>
<dbReference type="EMBL" id="FMZZ01000015">
    <property type="protein sequence ID" value="SDD67871.1"/>
    <property type="molecule type" value="Genomic_DNA"/>
</dbReference>
<feature type="domain" description="AB hydrolase-1" evidence="1">
    <location>
        <begin position="21"/>
        <end position="251"/>
    </location>
</feature>
<proteinExistence type="predicted"/>
<evidence type="ECO:0000313" key="2">
    <source>
        <dbReference type="EMBL" id="SDD67871.1"/>
    </source>
</evidence>
<sequence length="265" mass="28684">MPIAELGDRNLHYVRRGHGAPLLLIQGMAAHHLIWGEPFLSLLQRDFDIVAFNHRGIGDSDRVDDPFTVAELAEDAAAVITAVGWDDAHVLGISLGGMVAQELALAHPDRVRTLTLGCTYAGPDGGSLDAPGPLRMMAAMNSGDIRKSLRAGYEVNLSPAFRADEAEFERFVDITLSERVPGPVIQLQLQAAIAHDAVRGLRDLAVPTLVVHGTEDEMITPKNGAHIAELVPGARLEMLDGVGHLFWWERPTESAALLRQHALGR</sequence>
<protein>
    <submittedName>
        <fullName evidence="2">Pimeloyl-ACP methyl ester carboxylesterase</fullName>
    </submittedName>
</protein>
<dbReference type="InterPro" id="IPR029058">
    <property type="entry name" value="AB_hydrolase_fold"/>
</dbReference>
<dbReference type="Gene3D" id="3.40.50.1820">
    <property type="entry name" value="alpha/beta hydrolase"/>
    <property type="match status" value="1"/>
</dbReference>
<dbReference type="PRINTS" id="PR00111">
    <property type="entry name" value="ABHYDROLASE"/>
</dbReference>
<dbReference type="InterPro" id="IPR050471">
    <property type="entry name" value="AB_hydrolase"/>
</dbReference>
<dbReference type="RefSeq" id="WP_091455656.1">
    <property type="nucleotide sequence ID" value="NZ_FMZZ01000015.1"/>
</dbReference>
<dbReference type="STRING" id="1271860.SAMN05216174_115116"/>